<feature type="compositionally biased region" description="Low complexity" evidence="5">
    <location>
        <begin position="197"/>
        <end position="209"/>
    </location>
</feature>
<keyword evidence="4" id="KW-0539">Nucleus</keyword>
<dbReference type="PANTHER" id="PTHR46807">
    <property type="entry name" value="TRANSCRIPTION FACTOR PIF3"/>
    <property type="match status" value="1"/>
</dbReference>
<dbReference type="GeneID" id="107411687"/>
<evidence type="ECO:0000256" key="5">
    <source>
        <dbReference type="SAM" id="MobiDB-lite"/>
    </source>
</evidence>
<dbReference type="InterPro" id="IPR036638">
    <property type="entry name" value="HLH_DNA-bd_sf"/>
</dbReference>
<dbReference type="KEGG" id="zju:107411687"/>
<dbReference type="AlphaFoldDB" id="A0A6P3ZB93"/>
<dbReference type="PROSITE" id="PS50888">
    <property type="entry name" value="BHLH"/>
    <property type="match status" value="1"/>
</dbReference>
<dbReference type="PANTHER" id="PTHR46807:SF1">
    <property type="entry name" value="TRANSCRIPTION FACTOR PIF3"/>
    <property type="match status" value="1"/>
</dbReference>
<dbReference type="SMART" id="SM00353">
    <property type="entry name" value="HLH"/>
    <property type="match status" value="1"/>
</dbReference>
<dbReference type="GO" id="GO:0010017">
    <property type="term" value="P:red or far-red light signaling pathway"/>
    <property type="evidence" value="ECO:0007669"/>
    <property type="project" value="UniProtKB-ARBA"/>
</dbReference>
<keyword evidence="2" id="KW-0805">Transcription regulation</keyword>
<name>A0A6P3ZB93_ZIZJJ</name>
<protein>
    <submittedName>
        <fullName evidence="8">Transcription factor PIF3 isoform X1</fullName>
    </submittedName>
</protein>
<evidence type="ECO:0000256" key="4">
    <source>
        <dbReference type="ARBA" id="ARBA00023242"/>
    </source>
</evidence>
<evidence type="ECO:0000256" key="1">
    <source>
        <dbReference type="ARBA" id="ARBA00004123"/>
    </source>
</evidence>
<evidence type="ECO:0000313" key="8">
    <source>
        <dbReference type="RefSeq" id="XP_015874808.1"/>
    </source>
</evidence>
<organism evidence="7 8">
    <name type="scientific">Ziziphus jujuba</name>
    <name type="common">Chinese jujube</name>
    <name type="synonym">Ziziphus sativa</name>
    <dbReference type="NCBI Taxonomy" id="326968"/>
    <lineage>
        <taxon>Eukaryota</taxon>
        <taxon>Viridiplantae</taxon>
        <taxon>Streptophyta</taxon>
        <taxon>Embryophyta</taxon>
        <taxon>Tracheophyta</taxon>
        <taxon>Spermatophyta</taxon>
        <taxon>Magnoliopsida</taxon>
        <taxon>eudicotyledons</taxon>
        <taxon>Gunneridae</taxon>
        <taxon>Pentapetalae</taxon>
        <taxon>rosids</taxon>
        <taxon>fabids</taxon>
        <taxon>Rosales</taxon>
        <taxon>Rhamnaceae</taxon>
        <taxon>Paliureae</taxon>
        <taxon>Ziziphus</taxon>
    </lineage>
</organism>
<accession>A0A6P3ZB93</accession>
<dbReference type="Gene3D" id="4.10.280.10">
    <property type="entry name" value="Helix-loop-helix DNA-binding domain"/>
    <property type="match status" value="1"/>
</dbReference>
<evidence type="ECO:0000259" key="6">
    <source>
        <dbReference type="PROSITE" id="PS50888"/>
    </source>
</evidence>
<dbReference type="Pfam" id="PF00010">
    <property type="entry name" value="HLH"/>
    <property type="match status" value="1"/>
</dbReference>
<dbReference type="RefSeq" id="XP_015874808.1">
    <property type="nucleotide sequence ID" value="XM_016019322.4"/>
</dbReference>
<feature type="compositionally biased region" description="Low complexity" evidence="5">
    <location>
        <begin position="309"/>
        <end position="325"/>
    </location>
</feature>
<dbReference type="InterPro" id="IPR044273">
    <property type="entry name" value="PIF3-like"/>
</dbReference>
<proteinExistence type="predicted"/>
<evidence type="ECO:0000256" key="2">
    <source>
        <dbReference type="ARBA" id="ARBA00023015"/>
    </source>
</evidence>
<feature type="domain" description="BHLH" evidence="6">
    <location>
        <begin position="461"/>
        <end position="510"/>
    </location>
</feature>
<keyword evidence="3" id="KW-0804">Transcription</keyword>
<dbReference type="SUPFAM" id="SSF47459">
    <property type="entry name" value="HLH, helix-loop-helix DNA-binding domain"/>
    <property type="match status" value="1"/>
</dbReference>
<evidence type="ECO:0000313" key="7">
    <source>
        <dbReference type="Proteomes" id="UP001652623"/>
    </source>
</evidence>
<dbReference type="InterPro" id="IPR011598">
    <property type="entry name" value="bHLH_dom"/>
</dbReference>
<dbReference type="GO" id="GO:0003700">
    <property type="term" value="F:DNA-binding transcription factor activity"/>
    <property type="evidence" value="ECO:0007669"/>
    <property type="project" value="InterPro"/>
</dbReference>
<feature type="region of interest" description="Disordered" evidence="5">
    <location>
        <begin position="647"/>
        <end position="729"/>
    </location>
</feature>
<dbReference type="GO" id="GO:0046983">
    <property type="term" value="F:protein dimerization activity"/>
    <property type="evidence" value="ECO:0007669"/>
    <property type="project" value="InterPro"/>
</dbReference>
<reference evidence="8" key="1">
    <citation type="submission" date="2025-08" db="UniProtKB">
        <authorList>
            <consortium name="RefSeq"/>
        </authorList>
    </citation>
    <scope>IDENTIFICATION</scope>
    <source>
        <tissue evidence="8">Seedling</tissue>
    </source>
</reference>
<dbReference type="FunFam" id="4.10.280.10:FF:000004">
    <property type="entry name" value="Basic helix-loop-helix transcription factor"/>
    <property type="match status" value="1"/>
</dbReference>
<comment type="subcellular location">
    <subcellularLocation>
        <location evidence="1">Nucleus</location>
    </subcellularLocation>
</comment>
<dbReference type="InterPro" id="IPR047265">
    <property type="entry name" value="PIF1-like_bHLH"/>
</dbReference>
<gene>
    <name evidence="8" type="primary">LOC107411687</name>
</gene>
<sequence length="729" mass="77782">MPLSELYRMAKGKLDSNQDFEIGNDIFELVWENGQVTMQGQSSRAKKGPSCNSLPSHCLPSYNLKTRDKDIGNGTISRTGKFGTVGSGLDEIPMSVPSAEMGLNQDDDMMPWLNYPIEESLQHDYCPDFLPELSGVTVNELSAADNFACVDRRSSCNQVYRDSNTNPVHGDGSLEQRNVSKVASVGGGEVSRPRPGSSQLCPSSSSQQCQTSFPSLRSRVSDIVGDNTSSVAHQAVCRDSPRVPSPGGFPSKKMQKLDAVPPGSTPAIMNFSHFSRPAALVKANLQNIGATTGSALPSMHRVTNKEKGAAASSNNPPESAPNSSSVGLRKETSSPCQNVASNVDLKPSDAMPVEEPFAAKQSEAVCQEDASKNDTNSNQLFCESAVRGFPDGERTAEPVVASSSVCSGNSVERVSDDPTHLLKRKCRDTEDSECHSEDADEESVGVKKIAAARASGSKRSRAAEVHNLSERRRRDRINEKMRALQELIPNCNKVDKASMLDEAIEYLKTLQLQVQIMSMGAGLYMPPMMLPTGMQHMHAPHMAHFSPMGVGMGMGLSMGFGMGMPDMNGGSSGYPMIQVPSMQGAHFPGPPMSGHTAFHGMTGSNLQMFGLHGQGLPMPMQRPPLVPMTGGPFMKSAVGPNVCGASGPMENVESAPPSTSTDPVQNMSSQVMQNPGANSSMNQTSSQCQPTTERFEQSTLVQNNVQAPDVNGGRAEGNDLVPSGAASYD</sequence>
<feature type="compositionally biased region" description="Polar residues" evidence="5">
    <location>
        <begin position="656"/>
        <end position="706"/>
    </location>
</feature>
<dbReference type="CDD" id="cd11445">
    <property type="entry name" value="bHLH_AtPIF_like"/>
    <property type="match status" value="1"/>
</dbReference>
<dbReference type="Proteomes" id="UP001652623">
    <property type="component" value="Chromosome 10"/>
</dbReference>
<feature type="region of interest" description="Disordered" evidence="5">
    <location>
        <begin position="305"/>
        <end position="349"/>
    </location>
</feature>
<feature type="region of interest" description="Disordered" evidence="5">
    <location>
        <begin position="160"/>
        <end position="209"/>
    </location>
</feature>
<dbReference type="GO" id="GO:0005634">
    <property type="term" value="C:nucleus"/>
    <property type="evidence" value="ECO:0007669"/>
    <property type="project" value="UniProtKB-SubCell"/>
</dbReference>
<dbReference type="FunCoup" id="A0A6P3ZB93">
    <property type="interactions" value="267"/>
</dbReference>
<keyword evidence="7" id="KW-1185">Reference proteome</keyword>
<dbReference type="InParanoid" id="A0A6P3ZB93"/>
<evidence type="ECO:0000256" key="3">
    <source>
        <dbReference type="ARBA" id="ARBA00023163"/>
    </source>
</evidence>
<feature type="region of interest" description="Disordered" evidence="5">
    <location>
        <begin position="231"/>
        <end position="260"/>
    </location>
</feature>